<sequence>MGPAEAVAAPNQMFTAAKAVIAGARTNSRAYVVLMTTSIDLSVFVCGY</sequence>
<dbReference type="Proteomes" id="UP000019854">
    <property type="component" value="Unassembled WGS sequence"/>
</dbReference>
<gene>
    <name evidence="1" type="ORF">L829_1639</name>
</gene>
<evidence type="ECO:0000313" key="2">
    <source>
        <dbReference type="Proteomes" id="UP000019854"/>
    </source>
</evidence>
<proteinExistence type="predicted"/>
<comment type="caution">
    <text evidence="1">The sequence shown here is derived from an EMBL/GenBank/DDBJ whole genome shotgun (WGS) entry which is preliminary data.</text>
</comment>
<name>A0A829PGE4_9MYCO</name>
<reference evidence="1 2" key="1">
    <citation type="submission" date="2014-01" db="EMBL/GenBank/DDBJ databases">
        <authorList>
            <person name="Zelazny A."/>
            <person name="Olivier K."/>
            <person name="Sampaio E.P."/>
            <person name="Holland S.M."/>
            <person name="Tallon L.J."/>
            <person name="Sadzewicz L.K."/>
            <person name="Sengamalay N."/>
            <person name="Fraser C.M."/>
            <person name="Hine E."/>
            <person name="Shefchek K.A."/>
            <person name="Das S.P."/>
            <person name="Shallom S.J."/>
            <person name="Agrawal S."/>
            <person name="Tettelin H."/>
        </authorList>
    </citation>
    <scope>NUCLEOTIDE SEQUENCE [LARGE SCALE GENOMIC DNA]</scope>
    <source>
        <strain evidence="1 2">MAB_030201_1075</strain>
    </source>
</reference>
<protein>
    <submittedName>
        <fullName evidence="1">Uncharacterized protein</fullName>
    </submittedName>
</protein>
<evidence type="ECO:0000313" key="1">
    <source>
        <dbReference type="EMBL" id="ETZ88084.1"/>
    </source>
</evidence>
<organism evidence="1 2">
    <name type="scientific">Mycobacteroides abscessus MAB_030201_1075</name>
    <dbReference type="NCBI Taxonomy" id="1335410"/>
    <lineage>
        <taxon>Bacteria</taxon>
        <taxon>Bacillati</taxon>
        <taxon>Actinomycetota</taxon>
        <taxon>Actinomycetes</taxon>
        <taxon>Mycobacteriales</taxon>
        <taxon>Mycobacteriaceae</taxon>
        <taxon>Mycobacteroides</taxon>
        <taxon>Mycobacteroides abscessus</taxon>
    </lineage>
</organism>
<dbReference type="EMBL" id="JAOX01000001">
    <property type="protein sequence ID" value="ETZ88084.1"/>
    <property type="molecule type" value="Genomic_DNA"/>
</dbReference>
<accession>A0A829PGE4</accession>
<dbReference type="AlphaFoldDB" id="A0A829PGE4"/>